<dbReference type="KEGG" id="rpm:RSPPHO_02096"/>
<dbReference type="OrthoDB" id="9806951at2"/>
<dbReference type="Proteomes" id="UP000033220">
    <property type="component" value="Chromosome DSM 122"/>
</dbReference>
<gene>
    <name evidence="1" type="ORF">RSPPHO_02096</name>
</gene>
<sequence length="1328" mass="147414">MTSLTNALAPAAMIAVTMTPELALVAEVSAQRVAREVEINSNKKSLFQIFGFDDKELICALAKQIAFRVPNAQVFVHESISDGTMPSHMLTTENVAHFRNQQREDGGGAIVCAVPNHQQNNLSPTGGEIPQISEKKLLDLPHLWIDCCKELSNGLENRDKQNLANVFLGIAQTGILVGGLKMFAKFVHLLDTHFKSMPLHRALDEAIPALRIPKGAGRFKEFGAKGRLRSPEKWAEVFRDLHAKADDALHLRNNRGTALDRVKLQARIVDMKDDAIIDETEADILDNLVQDLEIEPGNWTKAQEAAIGLKWDVVEKLLKASKSEKLPPLGEATISFFDNNMPKELNASDRKILEAVVDEGDDADDEERDFFFRQRDNLKEDKRLLKRWERCVFRKTEEQADLALGLFVAIADLVDASNSLPASPKVVVRLQGADKKAFWTKEHNAELCRFLRDRYRGLPKILEASGVLCDFGMCWSVQWDGEDNNTKNSLTARQFKFDITIIGEANIVDGVPSEEALRKASHSTQMIWSMPGNSLASAYSANMQVVANFDAPKALLASGRFSRAQGSDRFTDGRIDLSERSSIQDAFGRPDGALVDPNDKAIDVGHEFKSALVAQTGSVLKDFCAESLHANFEVFWDSYSTAVRAMVDKTGKGLADPALFKQAKAYGELLRELREVARKDDCRVTLWRSLLSLGVAHAIDRPAVAICTPWHPFKLVEAAAKVMRLADALGQILAQGAVEKDIRTFSRTIARSVSNGWLPGVVLFPDQPKPRLLVETETFADFGLMEPPTVDQGAENAFDGYSKPATQELIGVVDEFLELQPHERANFSVVLYNADNRDLPSQLADKLARKIENEKDLRCDLILTHTDQNRLRNIYTEQNMAISRELDGALSNEATQGFLSRLRVGFLDVGDLGTGESGVHASDIVFLHDVIARSAGTGWRRVEAPECGWPTMGTYLPGAETRRRYFEKGTRKTEVLLVSAARPEEVQDYLNLIRDYHQDAPDAPEGHFVPVREINFDQDVVGRAIDHAHSVGRWVVTYDAIADLQLFKNNNVSIIRFLTKPGGEHNLIVSTRHHGMMLLTKLAEEIGTVLGIGDKTTEATELAKVCIDEAARISGRVVLRAARLENNALELLGLVLSKQVLVDSLPERIVPVAWLLLDDYADWLGHRGQKADILVICLSEEDGVPTLDLVVIESKFIGMSAEAASMAESMAQMRASTNDLRDRIVQDKDLLNRLTWLGRLADLLLEHGVFPDAVSGRQPPQWARIIRSNEAVLRIRGLSLVFVHDRLDQVPAPLEPHSSEQRQFVFNRADVAMGLKRVQSLSGSPSHA</sequence>
<accession>H6SL57</accession>
<dbReference type="eggNOG" id="COG1674">
    <property type="taxonomic scope" value="Bacteria"/>
</dbReference>
<dbReference type="PATRIC" id="fig|1150469.3.peg.2361"/>
<evidence type="ECO:0000313" key="2">
    <source>
        <dbReference type="Proteomes" id="UP000033220"/>
    </source>
</evidence>
<name>H6SL57_PARPM</name>
<keyword evidence="2" id="KW-1185">Reference proteome</keyword>
<protein>
    <submittedName>
        <fullName evidence="1">DNA segregation ATPase FtsK/SpoIIIE-related protein</fullName>
    </submittedName>
</protein>
<evidence type="ECO:0000313" key="1">
    <source>
        <dbReference type="EMBL" id="CCG08722.1"/>
    </source>
</evidence>
<reference evidence="1 2" key="1">
    <citation type="submission" date="2012-02" db="EMBL/GenBank/DDBJ databases">
        <title>Shotgun genome sequence of Phaeospirillum photometricum DSM 122.</title>
        <authorList>
            <person name="Duquesne K."/>
            <person name="Sturgis J."/>
        </authorList>
    </citation>
    <scope>NUCLEOTIDE SEQUENCE [LARGE SCALE GENOMIC DNA]</scope>
    <source>
        <strain evidence="2">DSM122</strain>
    </source>
</reference>
<organism evidence="1 2">
    <name type="scientific">Pararhodospirillum photometricum DSM 122</name>
    <dbReference type="NCBI Taxonomy" id="1150469"/>
    <lineage>
        <taxon>Bacteria</taxon>
        <taxon>Pseudomonadati</taxon>
        <taxon>Pseudomonadota</taxon>
        <taxon>Alphaproteobacteria</taxon>
        <taxon>Rhodospirillales</taxon>
        <taxon>Rhodospirillaceae</taxon>
        <taxon>Pararhodospirillum</taxon>
    </lineage>
</organism>
<proteinExistence type="predicted"/>
<dbReference type="STRING" id="1150469.RSPPHO_02096"/>
<dbReference type="EMBL" id="HE663493">
    <property type="protein sequence ID" value="CCG08722.1"/>
    <property type="molecule type" value="Genomic_DNA"/>
</dbReference>
<dbReference type="HOGENOM" id="CLU_002390_0_0_5"/>
<dbReference type="RefSeq" id="WP_014415356.1">
    <property type="nucleotide sequence ID" value="NC_017059.1"/>
</dbReference>